<feature type="transmembrane region" description="Helical" evidence="7">
    <location>
        <begin position="218"/>
        <end position="240"/>
    </location>
</feature>
<keyword evidence="6 7" id="KW-0472">Membrane</keyword>
<evidence type="ECO:0000259" key="8">
    <source>
        <dbReference type="Pfam" id="PF01757"/>
    </source>
</evidence>
<feature type="transmembrane region" description="Helical" evidence="7">
    <location>
        <begin position="184"/>
        <end position="206"/>
    </location>
</feature>
<accession>A0A1P8Q226</accession>
<evidence type="ECO:0000256" key="5">
    <source>
        <dbReference type="ARBA" id="ARBA00022989"/>
    </source>
</evidence>
<evidence type="ECO:0000256" key="7">
    <source>
        <dbReference type="SAM" id="Phobius"/>
    </source>
</evidence>
<evidence type="ECO:0000256" key="1">
    <source>
        <dbReference type="ARBA" id="ARBA00004651"/>
    </source>
</evidence>
<evidence type="ECO:0000256" key="3">
    <source>
        <dbReference type="ARBA" id="ARBA00022475"/>
    </source>
</evidence>
<evidence type="ECO:0000313" key="9">
    <source>
        <dbReference type="EMBL" id="APX71920.1"/>
    </source>
</evidence>
<protein>
    <recommendedName>
        <fullName evidence="8">Acyltransferase 3 domain-containing protein</fullName>
    </recommendedName>
</protein>
<evidence type="ECO:0000313" key="10">
    <source>
        <dbReference type="Proteomes" id="UP000187499"/>
    </source>
</evidence>
<feature type="transmembrane region" description="Helical" evidence="7">
    <location>
        <begin position="44"/>
        <end position="65"/>
    </location>
</feature>
<comment type="subcellular location">
    <subcellularLocation>
        <location evidence="1">Cell membrane</location>
        <topology evidence="1">Multi-pass membrane protein</topology>
    </subcellularLocation>
</comment>
<dbReference type="GO" id="GO:0005886">
    <property type="term" value="C:plasma membrane"/>
    <property type="evidence" value="ECO:0007669"/>
    <property type="project" value="UniProtKB-SubCell"/>
</dbReference>
<dbReference type="GO" id="GO:0009246">
    <property type="term" value="P:enterobacterial common antigen biosynthetic process"/>
    <property type="evidence" value="ECO:0007669"/>
    <property type="project" value="TreeGrafter"/>
</dbReference>
<dbReference type="PANTHER" id="PTHR40074">
    <property type="entry name" value="O-ACETYLTRANSFERASE WECH"/>
    <property type="match status" value="1"/>
</dbReference>
<feature type="transmembrane region" description="Helical" evidence="7">
    <location>
        <begin position="126"/>
        <end position="147"/>
    </location>
</feature>
<dbReference type="OrthoDB" id="9810469at2"/>
<feature type="transmembrane region" description="Helical" evidence="7">
    <location>
        <begin position="12"/>
        <end position="32"/>
    </location>
</feature>
<dbReference type="RefSeq" id="WP_076614424.1">
    <property type="nucleotide sequence ID" value="NZ_CP019323.1"/>
</dbReference>
<comment type="similarity">
    <text evidence="2">Belongs to the acyltransferase 3 family.</text>
</comment>
<feature type="transmembrane region" description="Helical" evidence="7">
    <location>
        <begin position="85"/>
        <end position="106"/>
    </location>
</feature>
<dbReference type="GO" id="GO:0016413">
    <property type="term" value="F:O-acetyltransferase activity"/>
    <property type="evidence" value="ECO:0007669"/>
    <property type="project" value="TreeGrafter"/>
</dbReference>
<feature type="domain" description="Acyltransferase 3" evidence="8">
    <location>
        <begin position="7"/>
        <end position="246"/>
    </location>
</feature>
<evidence type="ECO:0000256" key="6">
    <source>
        <dbReference type="ARBA" id="ARBA00023136"/>
    </source>
</evidence>
<evidence type="ECO:0000256" key="4">
    <source>
        <dbReference type="ARBA" id="ARBA00022692"/>
    </source>
</evidence>
<evidence type="ECO:0000256" key="2">
    <source>
        <dbReference type="ARBA" id="ARBA00007400"/>
    </source>
</evidence>
<dbReference type="EMBL" id="CP019323">
    <property type="protein sequence ID" value="APX71920.1"/>
    <property type="molecule type" value="Genomic_DNA"/>
</dbReference>
<dbReference type="STRING" id="1847728.BTM29_04835"/>
<dbReference type="InterPro" id="IPR002656">
    <property type="entry name" value="Acyl_transf_3_dom"/>
</dbReference>
<dbReference type="Pfam" id="PF01757">
    <property type="entry name" value="Acyl_transf_3"/>
    <property type="match status" value="1"/>
</dbReference>
<gene>
    <name evidence="9" type="ORF">BTM29_04835</name>
</gene>
<feature type="transmembrane region" description="Helical" evidence="7">
    <location>
        <begin position="154"/>
        <end position="172"/>
    </location>
</feature>
<name>A0A1P8Q226_9LACO</name>
<sequence length="289" mass="32661">MSRSRVIYIDVIRVVAMLAVVFAHSCANMLIAGPTTRHWGLANILVTITTVAVPLFYMISGVTILNSERTKNLSYLFKHRLPRILIPFLIWSLLSSIIFKLISGGLSFGSVLNSMLLIYHQPILTAYWFLYPLIGFYLLSPAIKAFVDNVDNNTMNYILIIWFITNIILPNTAKSLPTNSGQYFEVYGLGSLVFLSKMIGYFLLGYKLSHIKASNIRLSINLSIFLIGLIISITDSYIISARQLQDKPLSDILPPFYFQLLSVPYFLYSRNSKINIPNPSIDSLNSLHH</sequence>
<keyword evidence="3" id="KW-1003">Cell membrane</keyword>
<dbReference type="AlphaFoldDB" id="A0A1P8Q226"/>
<proteinExistence type="inferred from homology"/>
<dbReference type="KEGG" id="lalw:BTM29_04835"/>
<reference evidence="10" key="1">
    <citation type="submission" date="2016-12" db="EMBL/GenBank/DDBJ databases">
        <authorList>
            <person name="Jung M.Y."/>
            <person name="Lee S.H."/>
        </authorList>
    </citation>
    <scope>NUCLEOTIDE SEQUENCE [LARGE SCALE GENOMIC DNA]</scope>
    <source>
        <strain evidence="10">WiKim39</strain>
    </source>
</reference>
<dbReference type="Proteomes" id="UP000187499">
    <property type="component" value="Chromosome"/>
</dbReference>
<keyword evidence="10" id="KW-1185">Reference proteome</keyword>
<keyword evidence="5 7" id="KW-1133">Transmembrane helix</keyword>
<dbReference type="PANTHER" id="PTHR40074:SF2">
    <property type="entry name" value="O-ACETYLTRANSFERASE WECH"/>
    <property type="match status" value="1"/>
</dbReference>
<organism evidence="9 10">
    <name type="scientific">Companilactobacillus allii</name>
    <dbReference type="NCBI Taxonomy" id="1847728"/>
    <lineage>
        <taxon>Bacteria</taxon>
        <taxon>Bacillati</taxon>
        <taxon>Bacillota</taxon>
        <taxon>Bacilli</taxon>
        <taxon>Lactobacillales</taxon>
        <taxon>Lactobacillaceae</taxon>
        <taxon>Companilactobacillus</taxon>
    </lineage>
</organism>
<keyword evidence="4 7" id="KW-0812">Transmembrane</keyword>